<dbReference type="AlphaFoldDB" id="A0A9P0MRV4"/>
<feature type="transmembrane region" description="Helical" evidence="1">
    <location>
        <begin position="501"/>
        <end position="522"/>
    </location>
</feature>
<sequence length="564" mass="64117">MSWFEIPGGDATKHYDFSKLKVDEAYLKITANDQIRLFSLSDECYKCPFTFVNSINRTSLERLSTKYGLSWRVYRAGENISDTYPDPESLICEVRPKNLGEFGVYHLNVKNETCDIFTISEPVNIYKPLLIILAALLFLCLIWNLISLIISKCRTPKEWMGDDASIPDRKKKVRIKAIDTFRGICIALMIFVNSGAGGYTIFEHTTWNGLYIADTLFPWFMWIMGVCIPISINSQLKKKIPRIKIFLSILRRSILLFLIGLSLNTVVAGPDLEHIRIFGVLQRFGVVYLVVASLVTFFMINISLGKDELFHVLKDILNLAFIWVSMVFIVALHVYLMFFYPFSGCPAGYVGPGGVQYNSKFEKCTGGFAGYIDKIILFGEDHLYQRLGIMEVYKTGPFDPEGPFGCLISVFHAFLGVQAGAIVINYSDWKARAKRWLIWGVVTGIAALVLCQGRTEGGWIPINKSLWSLSYVLATTSLGFFVLTIIYVIVDVNGLWSGIPFYYPGMNAILLYAGHSVAHNMFPWHWSYGPMNTHLMLTVEALWGMLLWILISYWLHKQEFYLAL</sequence>
<feature type="transmembrane region" description="Helical" evidence="1">
    <location>
        <begin position="467"/>
        <end position="489"/>
    </location>
</feature>
<gene>
    <name evidence="3" type="ORF">NEZAVI_LOCUS13222</name>
</gene>
<dbReference type="PANTHER" id="PTHR31061:SF24">
    <property type="entry name" value="LD22376P"/>
    <property type="match status" value="1"/>
</dbReference>
<reference evidence="3" key="1">
    <citation type="submission" date="2022-01" db="EMBL/GenBank/DDBJ databases">
        <authorList>
            <person name="King R."/>
        </authorList>
    </citation>
    <scope>NUCLEOTIDE SEQUENCE</scope>
</reference>
<evidence type="ECO:0000313" key="3">
    <source>
        <dbReference type="EMBL" id="CAH1404903.1"/>
    </source>
</evidence>
<feature type="domain" description="Heparan-alpha-glucosaminide N-acetyltransferase catalytic" evidence="2">
    <location>
        <begin position="174"/>
        <end position="302"/>
    </location>
</feature>
<dbReference type="Proteomes" id="UP001152798">
    <property type="component" value="Chromosome 6"/>
</dbReference>
<protein>
    <recommendedName>
        <fullName evidence="2">Heparan-alpha-glucosaminide N-acetyltransferase catalytic domain-containing protein</fullName>
    </recommendedName>
</protein>
<feature type="transmembrane region" description="Helical" evidence="1">
    <location>
        <begin position="284"/>
        <end position="304"/>
    </location>
</feature>
<keyword evidence="1" id="KW-0472">Membrane</keyword>
<feature type="transmembrane region" description="Helical" evidence="1">
    <location>
        <begin position="534"/>
        <end position="555"/>
    </location>
</feature>
<evidence type="ECO:0000259" key="2">
    <source>
        <dbReference type="Pfam" id="PF07786"/>
    </source>
</evidence>
<feature type="transmembrane region" description="Helical" evidence="1">
    <location>
        <begin position="316"/>
        <end position="340"/>
    </location>
</feature>
<keyword evidence="1" id="KW-1133">Transmembrane helix</keyword>
<organism evidence="3 4">
    <name type="scientific">Nezara viridula</name>
    <name type="common">Southern green stink bug</name>
    <name type="synonym">Cimex viridulus</name>
    <dbReference type="NCBI Taxonomy" id="85310"/>
    <lineage>
        <taxon>Eukaryota</taxon>
        <taxon>Metazoa</taxon>
        <taxon>Ecdysozoa</taxon>
        <taxon>Arthropoda</taxon>
        <taxon>Hexapoda</taxon>
        <taxon>Insecta</taxon>
        <taxon>Pterygota</taxon>
        <taxon>Neoptera</taxon>
        <taxon>Paraneoptera</taxon>
        <taxon>Hemiptera</taxon>
        <taxon>Heteroptera</taxon>
        <taxon>Panheteroptera</taxon>
        <taxon>Pentatomomorpha</taxon>
        <taxon>Pentatomoidea</taxon>
        <taxon>Pentatomidae</taxon>
        <taxon>Pentatominae</taxon>
        <taxon>Nezara</taxon>
    </lineage>
</organism>
<feature type="transmembrane region" description="Helical" evidence="1">
    <location>
        <begin position="180"/>
        <end position="202"/>
    </location>
</feature>
<feature type="transmembrane region" description="Helical" evidence="1">
    <location>
        <begin position="129"/>
        <end position="150"/>
    </location>
</feature>
<dbReference type="OrthoDB" id="2149840at2759"/>
<dbReference type="InterPro" id="IPR012429">
    <property type="entry name" value="HGSNAT_cat"/>
</dbReference>
<keyword evidence="4" id="KW-1185">Reference proteome</keyword>
<evidence type="ECO:0000256" key="1">
    <source>
        <dbReference type="SAM" id="Phobius"/>
    </source>
</evidence>
<proteinExistence type="predicted"/>
<feature type="transmembrane region" description="Helical" evidence="1">
    <location>
        <begin position="402"/>
        <end position="424"/>
    </location>
</feature>
<dbReference type="PANTHER" id="PTHR31061">
    <property type="entry name" value="LD22376P"/>
    <property type="match status" value="1"/>
</dbReference>
<accession>A0A9P0MRV4</accession>
<feature type="transmembrane region" description="Helical" evidence="1">
    <location>
        <begin position="436"/>
        <end position="455"/>
    </location>
</feature>
<feature type="transmembrane region" description="Helical" evidence="1">
    <location>
        <begin position="253"/>
        <end position="272"/>
    </location>
</feature>
<feature type="transmembrane region" description="Helical" evidence="1">
    <location>
        <begin position="208"/>
        <end position="232"/>
    </location>
</feature>
<dbReference type="EMBL" id="OV725082">
    <property type="protein sequence ID" value="CAH1404903.1"/>
    <property type="molecule type" value="Genomic_DNA"/>
</dbReference>
<name>A0A9P0MRV4_NEZVI</name>
<keyword evidence="1" id="KW-0812">Transmembrane</keyword>
<evidence type="ECO:0000313" key="4">
    <source>
        <dbReference type="Proteomes" id="UP001152798"/>
    </source>
</evidence>
<dbReference type="Pfam" id="PF07786">
    <property type="entry name" value="HGSNAT_cat"/>
    <property type="match status" value="1"/>
</dbReference>